<keyword evidence="4" id="KW-0808">Transferase</keyword>
<gene>
    <name evidence="10" type="ORF">FHR70_000844</name>
</gene>
<dbReference type="InterPro" id="IPR036890">
    <property type="entry name" value="HATPase_C_sf"/>
</dbReference>
<dbReference type="Gene3D" id="3.30.565.10">
    <property type="entry name" value="Histidine kinase-like ATPase, C-terminal domain"/>
    <property type="match status" value="1"/>
</dbReference>
<keyword evidence="3" id="KW-0597">Phosphoprotein</keyword>
<protein>
    <recommendedName>
        <fullName evidence="2">histidine kinase</fullName>
        <ecNumber evidence="2">2.7.13.3</ecNumber>
    </recommendedName>
</protein>
<dbReference type="GO" id="GO:0030295">
    <property type="term" value="F:protein kinase activator activity"/>
    <property type="evidence" value="ECO:0007669"/>
    <property type="project" value="TreeGrafter"/>
</dbReference>
<dbReference type="AlphaFoldDB" id="A0A7W4VIF1"/>
<dbReference type="InterPro" id="IPR003594">
    <property type="entry name" value="HATPase_dom"/>
</dbReference>
<comment type="catalytic activity">
    <reaction evidence="1">
        <text>ATP + protein L-histidine = ADP + protein N-phospho-L-histidine.</text>
        <dbReference type="EC" id="2.7.13.3"/>
    </reaction>
</comment>
<keyword evidence="5" id="KW-0547">Nucleotide-binding</keyword>
<evidence type="ECO:0000256" key="4">
    <source>
        <dbReference type="ARBA" id="ARBA00022679"/>
    </source>
</evidence>
<dbReference type="EC" id="2.7.13.3" evidence="2"/>
<evidence type="ECO:0000313" key="10">
    <source>
        <dbReference type="EMBL" id="MBB3017804.1"/>
    </source>
</evidence>
<evidence type="ECO:0000256" key="2">
    <source>
        <dbReference type="ARBA" id="ARBA00012438"/>
    </source>
</evidence>
<keyword evidence="8" id="KW-0902">Two-component regulatory system</keyword>
<name>A0A7W4VIF1_9HYPH</name>
<dbReference type="GO" id="GO:0000156">
    <property type="term" value="F:phosphorelay response regulator activity"/>
    <property type="evidence" value="ECO:0007669"/>
    <property type="project" value="TreeGrafter"/>
</dbReference>
<evidence type="ECO:0000313" key="11">
    <source>
        <dbReference type="Proteomes" id="UP000532010"/>
    </source>
</evidence>
<dbReference type="GO" id="GO:0005524">
    <property type="term" value="F:ATP binding"/>
    <property type="evidence" value="ECO:0007669"/>
    <property type="project" value="UniProtKB-KW"/>
</dbReference>
<organism evidence="10 11">
    <name type="scientific">Microvirga lupini</name>
    <dbReference type="NCBI Taxonomy" id="420324"/>
    <lineage>
        <taxon>Bacteria</taxon>
        <taxon>Pseudomonadati</taxon>
        <taxon>Pseudomonadota</taxon>
        <taxon>Alphaproteobacteria</taxon>
        <taxon>Hyphomicrobiales</taxon>
        <taxon>Methylobacteriaceae</taxon>
        <taxon>Microvirga</taxon>
    </lineage>
</organism>
<dbReference type="SUPFAM" id="SSF55874">
    <property type="entry name" value="ATPase domain of HSP90 chaperone/DNA topoisomerase II/histidine kinase"/>
    <property type="match status" value="1"/>
</dbReference>
<evidence type="ECO:0000256" key="5">
    <source>
        <dbReference type="ARBA" id="ARBA00022741"/>
    </source>
</evidence>
<dbReference type="InterPro" id="IPR036097">
    <property type="entry name" value="HisK_dim/P_sf"/>
</dbReference>
<dbReference type="SMART" id="SM00387">
    <property type="entry name" value="HATPase_c"/>
    <property type="match status" value="1"/>
</dbReference>
<evidence type="ECO:0000259" key="9">
    <source>
        <dbReference type="PROSITE" id="PS50109"/>
    </source>
</evidence>
<dbReference type="PANTHER" id="PTHR42878">
    <property type="entry name" value="TWO-COMPONENT HISTIDINE KINASE"/>
    <property type="match status" value="1"/>
</dbReference>
<dbReference type="CDD" id="cd00082">
    <property type="entry name" value="HisKA"/>
    <property type="match status" value="1"/>
</dbReference>
<evidence type="ECO:0000256" key="3">
    <source>
        <dbReference type="ARBA" id="ARBA00022553"/>
    </source>
</evidence>
<dbReference type="Gene3D" id="1.10.287.130">
    <property type="match status" value="1"/>
</dbReference>
<comment type="caution">
    <text evidence="10">The sequence shown here is derived from an EMBL/GenBank/DDBJ whole genome shotgun (WGS) entry which is preliminary data.</text>
</comment>
<dbReference type="Proteomes" id="UP000532010">
    <property type="component" value="Unassembled WGS sequence"/>
</dbReference>
<dbReference type="InterPro" id="IPR005467">
    <property type="entry name" value="His_kinase_dom"/>
</dbReference>
<keyword evidence="6 10" id="KW-0418">Kinase</keyword>
<keyword evidence="7" id="KW-0067">ATP-binding</keyword>
<sequence>MALLAHQLRTPLSTINALAQGLIRRADRLSTLDIQVKAEKIWRASLRLDELIETILSYTRASAGGIMLNPSEFHPSELIKRVCREQGGQEPDRPFHLDIKDMPETIIGDPVLLEQALVIVVSNAMKYSRPDQPIDVTARGEDGMIRITVKDRGIGIPERDLPFVLQPFFRGRNAKKLPGTGLGLSLAWYILKLHGGNLELESRARRGTKVSLIVPETNTTGLSYSI</sequence>
<evidence type="ECO:0000256" key="1">
    <source>
        <dbReference type="ARBA" id="ARBA00000085"/>
    </source>
</evidence>
<dbReference type="InterPro" id="IPR050351">
    <property type="entry name" value="BphY/WalK/GraS-like"/>
</dbReference>
<accession>A0A7W4VIF1</accession>
<dbReference type="PRINTS" id="PR00344">
    <property type="entry name" value="BCTRLSENSOR"/>
</dbReference>
<dbReference type="Pfam" id="PF02518">
    <property type="entry name" value="HATPase_c"/>
    <property type="match status" value="1"/>
</dbReference>
<dbReference type="PROSITE" id="PS50109">
    <property type="entry name" value="HIS_KIN"/>
    <property type="match status" value="1"/>
</dbReference>
<dbReference type="SMART" id="SM00388">
    <property type="entry name" value="HisKA"/>
    <property type="match status" value="1"/>
</dbReference>
<evidence type="ECO:0000256" key="6">
    <source>
        <dbReference type="ARBA" id="ARBA00022777"/>
    </source>
</evidence>
<dbReference type="EMBL" id="JACHWB010000001">
    <property type="protein sequence ID" value="MBB3017804.1"/>
    <property type="molecule type" value="Genomic_DNA"/>
</dbReference>
<dbReference type="GO" id="GO:0007234">
    <property type="term" value="P:osmosensory signaling via phosphorelay pathway"/>
    <property type="evidence" value="ECO:0007669"/>
    <property type="project" value="TreeGrafter"/>
</dbReference>
<dbReference type="InterPro" id="IPR004358">
    <property type="entry name" value="Sig_transdc_His_kin-like_C"/>
</dbReference>
<keyword evidence="11" id="KW-1185">Reference proteome</keyword>
<reference evidence="10 11" key="1">
    <citation type="submission" date="2020-08" db="EMBL/GenBank/DDBJ databases">
        <title>The Agave Microbiome: Exploring the role of microbial communities in plant adaptations to desert environments.</title>
        <authorList>
            <person name="Partida-Martinez L.P."/>
        </authorList>
    </citation>
    <scope>NUCLEOTIDE SEQUENCE [LARGE SCALE GENOMIC DNA]</scope>
    <source>
        <strain evidence="10 11">AT3.9</strain>
    </source>
</reference>
<evidence type="ECO:0000256" key="8">
    <source>
        <dbReference type="ARBA" id="ARBA00023012"/>
    </source>
</evidence>
<dbReference type="Pfam" id="PF00512">
    <property type="entry name" value="HisKA"/>
    <property type="match status" value="1"/>
</dbReference>
<dbReference type="CDD" id="cd00075">
    <property type="entry name" value="HATPase"/>
    <property type="match status" value="1"/>
</dbReference>
<dbReference type="SUPFAM" id="SSF47384">
    <property type="entry name" value="Homodimeric domain of signal transducing histidine kinase"/>
    <property type="match status" value="1"/>
</dbReference>
<dbReference type="GO" id="GO:0000155">
    <property type="term" value="F:phosphorelay sensor kinase activity"/>
    <property type="evidence" value="ECO:0007669"/>
    <property type="project" value="InterPro"/>
</dbReference>
<dbReference type="PANTHER" id="PTHR42878:SF7">
    <property type="entry name" value="SENSOR HISTIDINE KINASE GLRK"/>
    <property type="match status" value="1"/>
</dbReference>
<evidence type="ECO:0000256" key="7">
    <source>
        <dbReference type="ARBA" id="ARBA00022840"/>
    </source>
</evidence>
<dbReference type="RefSeq" id="WP_183447389.1">
    <property type="nucleotide sequence ID" value="NZ_JACHWB010000001.1"/>
</dbReference>
<dbReference type="InterPro" id="IPR003661">
    <property type="entry name" value="HisK_dim/P_dom"/>
</dbReference>
<proteinExistence type="predicted"/>
<feature type="domain" description="Histidine kinase" evidence="9">
    <location>
        <begin position="3"/>
        <end position="218"/>
    </location>
</feature>